<dbReference type="InterPro" id="IPR012349">
    <property type="entry name" value="Split_barrel_FMN-bd"/>
</dbReference>
<name>A4GAF3_HERAR</name>
<evidence type="ECO:0000256" key="2">
    <source>
        <dbReference type="ARBA" id="ARBA00022741"/>
    </source>
</evidence>
<evidence type="ECO:0000259" key="5">
    <source>
        <dbReference type="Pfam" id="PF12945"/>
    </source>
</evidence>
<evidence type="ECO:0000313" key="7">
    <source>
        <dbReference type="Proteomes" id="UP000006697"/>
    </source>
</evidence>
<dbReference type="KEGG" id="har:HEAR3389"/>
<keyword evidence="1" id="KW-0973">c-di-GMP</keyword>
<feature type="domain" description="PilZ" evidence="4">
    <location>
        <begin position="114"/>
        <end position="224"/>
    </location>
</feature>
<dbReference type="AlphaFoldDB" id="A4GAF3"/>
<protein>
    <recommendedName>
        <fullName evidence="8">PilZ domain-containing protein</fullName>
    </recommendedName>
</protein>
<dbReference type="eggNOG" id="COG5581">
    <property type="taxonomic scope" value="Bacteria"/>
</dbReference>
<sequence>MSTPKNEVSNADPADFDAMNLQAGTKLQFITYRSLAKVQYISTLIGWDVGEYMLVKLPRENGTALNFFDGEKVSVRVFSGTAICTFDTSVIKVIHHPLYCLCLTFPVAIQMKRLRREMRIKVALEATVVSAAAPVESHQVALDNLSATGALISTTIPIGEVDEVVTVSFVLPSYDGEESALIKMKAKIRNMVEELSADQRSYMVGTEFVEMDTTDQLMVRNYVYGAVLETRQSVV</sequence>
<keyword evidence="7" id="KW-1185">Reference proteome</keyword>
<keyword evidence="3" id="KW-0975">Bacterial flagellum</keyword>
<dbReference type="STRING" id="204773.HEAR3389"/>
<dbReference type="OrthoDB" id="8526570at2"/>
<dbReference type="InterPro" id="IPR009875">
    <property type="entry name" value="PilZ_domain"/>
</dbReference>
<dbReference type="HOGENOM" id="CLU_073573_1_1_4"/>
<gene>
    <name evidence="6" type="ordered locus">HEAR3389</name>
</gene>
<evidence type="ECO:0008006" key="8">
    <source>
        <dbReference type="Google" id="ProtNLM"/>
    </source>
</evidence>
<dbReference type="Pfam" id="PF12945">
    <property type="entry name" value="PilZNR"/>
    <property type="match status" value="1"/>
</dbReference>
<organism evidence="6 7">
    <name type="scientific">Herminiimonas arsenicoxydans</name>
    <dbReference type="NCBI Taxonomy" id="204773"/>
    <lineage>
        <taxon>Bacteria</taxon>
        <taxon>Pseudomonadati</taxon>
        <taxon>Pseudomonadota</taxon>
        <taxon>Betaproteobacteria</taxon>
        <taxon>Burkholderiales</taxon>
        <taxon>Oxalobacteraceae</taxon>
        <taxon>Herminiimonas</taxon>
    </lineage>
</organism>
<dbReference type="Gene3D" id="2.40.10.220">
    <property type="entry name" value="predicted glycosyltransferase like domains"/>
    <property type="match status" value="1"/>
</dbReference>
<evidence type="ECO:0000256" key="3">
    <source>
        <dbReference type="ARBA" id="ARBA00023143"/>
    </source>
</evidence>
<proteinExistence type="predicted"/>
<dbReference type="InterPro" id="IPR009926">
    <property type="entry name" value="T3SS_YcgR_PilZN"/>
</dbReference>
<feature type="domain" description="Type III secretion system flagellar brake protein YcgR PilZN" evidence="5">
    <location>
        <begin position="23"/>
        <end position="106"/>
    </location>
</feature>
<dbReference type="EMBL" id="CU207211">
    <property type="protein sequence ID" value="CAL63490.1"/>
    <property type="molecule type" value="Genomic_DNA"/>
</dbReference>
<dbReference type="SUPFAM" id="SSF141371">
    <property type="entry name" value="PilZ domain-like"/>
    <property type="match status" value="2"/>
</dbReference>
<accession>A4GAF3</accession>
<dbReference type="Proteomes" id="UP000006697">
    <property type="component" value="Chromosome"/>
</dbReference>
<evidence type="ECO:0000313" key="6">
    <source>
        <dbReference type="EMBL" id="CAL63490.1"/>
    </source>
</evidence>
<evidence type="ECO:0000259" key="4">
    <source>
        <dbReference type="Pfam" id="PF07238"/>
    </source>
</evidence>
<keyword evidence="2" id="KW-0547">Nucleotide-binding</keyword>
<dbReference type="Gene3D" id="2.30.110.10">
    <property type="entry name" value="Electron Transport, Fmn-binding Protein, Chain A"/>
    <property type="match status" value="1"/>
</dbReference>
<dbReference type="Pfam" id="PF07238">
    <property type="entry name" value="PilZ"/>
    <property type="match status" value="1"/>
</dbReference>
<dbReference type="GO" id="GO:0035438">
    <property type="term" value="F:cyclic-di-GMP binding"/>
    <property type="evidence" value="ECO:0007669"/>
    <property type="project" value="InterPro"/>
</dbReference>
<reference evidence="6 7" key="1">
    <citation type="journal article" date="2007" name="PLoS Genet.">
        <title>A tale of two oxidation states: bacterial colonization of arsenic-rich environments.</title>
        <authorList>
            <person name="Muller D."/>
            <person name="Medigue C."/>
            <person name="Koechler S."/>
            <person name="Barbe V."/>
            <person name="Barakat M."/>
            <person name="Talla E."/>
            <person name="Bonnefoy V."/>
            <person name="Krin E."/>
            <person name="Arsene-Ploetze F."/>
            <person name="Carapito C."/>
            <person name="Chandler M."/>
            <person name="Cournoyer B."/>
            <person name="Cruveiller S."/>
            <person name="Dossat C."/>
            <person name="Duval S."/>
            <person name="Heymann M."/>
            <person name="Leize E."/>
            <person name="Lieutaud A."/>
            <person name="Lievremont D."/>
            <person name="Makita Y."/>
            <person name="Mangenot S."/>
            <person name="Nitschke W."/>
            <person name="Ortet P."/>
            <person name="Perdrial N."/>
            <person name="Schoepp B."/>
            <person name="Siguier N."/>
            <person name="Simeonova D.D."/>
            <person name="Rouy Z."/>
            <person name="Segurens B."/>
            <person name="Turlin E."/>
            <person name="Vallenet D."/>
            <person name="Van Dorsselaer A."/>
            <person name="Weiss S."/>
            <person name="Weissenbach J."/>
            <person name="Lett M.C."/>
            <person name="Danchin A."/>
            <person name="Bertin P.N."/>
        </authorList>
    </citation>
    <scope>NUCLEOTIDE SEQUENCE [LARGE SCALE GENOMIC DNA]</scope>
    <source>
        <strain evidence="7">ULPAs1</strain>
    </source>
</reference>
<evidence type="ECO:0000256" key="1">
    <source>
        <dbReference type="ARBA" id="ARBA00022636"/>
    </source>
</evidence>